<dbReference type="SUPFAM" id="SSF53067">
    <property type="entry name" value="Actin-like ATPase domain"/>
    <property type="match status" value="2"/>
</dbReference>
<dbReference type="InterPro" id="IPR052519">
    <property type="entry name" value="Euk-type_GlcNAc_Kinase"/>
</dbReference>
<dbReference type="InterPro" id="IPR043129">
    <property type="entry name" value="ATPase_NBD"/>
</dbReference>
<dbReference type="InterPro" id="IPR002731">
    <property type="entry name" value="ATPase_BadF"/>
</dbReference>
<protein>
    <recommendedName>
        <fullName evidence="1">ATPase BadF/BadG/BcrA/BcrD type domain-containing protein</fullName>
    </recommendedName>
</protein>
<dbReference type="PANTHER" id="PTHR43190:SF3">
    <property type="entry name" value="N-ACETYL-D-GLUCOSAMINE KINASE"/>
    <property type="match status" value="1"/>
</dbReference>
<sequence>MLADYVIGIDCGGTHTEGYAYNQKGKEEYHFHGGQANLMANANQAFENVSLILSQFFKSLNRKECKLILIGFAGLGVYGQQDKIIKKLGLEDMNVRLVSDADIALINVLRGQDGLLVIAGTGTVVLGQQGLQKIRIGGWGHLLGDEGGGYFLGRSAYKKVTDDYDEGQYTDFSNEFMKHLGVSNVFSAVNDFYSKSKSEVGQQALFVAARSDQLDEDAQLLIRNAATALSRQVILGISRLNIKGSVTIGLSGSLVEHNALYEETLRARVQRKCDNVLYTKAIKNQNNAKAAFYAYQSWQ</sequence>
<proteinExistence type="predicted"/>
<reference evidence="2" key="1">
    <citation type="submission" date="2019-10" db="EMBL/GenBank/DDBJ databases">
        <title>Malate fermentation in French cider.</title>
        <authorList>
            <person name="Cousin F.J."/>
            <person name="Medina Fernandez S."/>
            <person name="Misery B."/>
            <person name="Laplace J.-M."/>
            <person name="Cretenet M."/>
        </authorList>
    </citation>
    <scope>NUCLEOTIDE SEQUENCE</scope>
    <source>
        <strain evidence="2">UCMA15901</strain>
    </source>
</reference>
<dbReference type="AlphaFoldDB" id="A0AAP5WFN1"/>
<comment type="caution">
    <text evidence="2">The sequence shown here is derived from an EMBL/GenBank/DDBJ whole genome shotgun (WGS) entry which is preliminary data.</text>
</comment>
<name>A0AAP5WFN1_9LACO</name>
<dbReference type="Pfam" id="PF01869">
    <property type="entry name" value="BcrAD_BadFG"/>
    <property type="match status" value="1"/>
</dbReference>
<dbReference type="Gene3D" id="3.30.420.40">
    <property type="match status" value="2"/>
</dbReference>
<feature type="domain" description="ATPase BadF/BadG/BcrA/BcrD type" evidence="1">
    <location>
        <begin position="7"/>
        <end position="266"/>
    </location>
</feature>
<dbReference type="CDD" id="cd24007">
    <property type="entry name" value="ASKHA_NBD_eukNAGK-like"/>
    <property type="match status" value="1"/>
</dbReference>
<organism evidence="2 3">
    <name type="scientific">Pediococcus parvulus</name>
    <dbReference type="NCBI Taxonomy" id="54062"/>
    <lineage>
        <taxon>Bacteria</taxon>
        <taxon>Bacillati</taxon>
        <taxon>Bacillota</taxon>
        <taxon>Bacilli</taxon>
        <taxon>Lactobacillales</taxon>
        <taxon>Lactobacillaceae</taxon>
        <taxon>Pediococcus</taxon>
    </lineage>
</organism>
<dbReference type="PANTHER" id="PTHR43190">
    <property type="entry name" value="N-ACETYL-D-GLUCOSAMINE KINASE"/>
    <property type="match status" value="1"/>
</dbReference>
<dbReference type="Proteomes" id="UP001275867">
    <property type="component" value="Unassembled WGS sequence"/>
</dbReference>
<evidence type="ECO:0000313" key="2">
    <source>
        <dbReference type="EMBL" id="MDV7693935.1"/>
    </source>
</evidence>
<evidence type="ECO:0000259" key="1">
    <source>
        <dbReference type="Pfam" id="PF01869"/>
    </source>
</evidence>
<dbReference type="EMBL" id="WERX01000008">
    <property type="protein sequence ID" value="MDV7693935.1"/>
    <property type="molecule type" value="Genomic_DNA"/>
</dbReference>
<accession>A0AAP5WFN1</accession>
<gene>
    <name evidence="2" type="ORF">GA842_03365</name>
</gene>
<evidence type="ECO:0000313" key="3">
    <source>
        <dbReference type="Proteomes" id="UP001275867"/>
    </source>
</evidence>